<keyword evidence="6 7" id="KW-0472">Membrane</keyword>
<name>A0A080Q528_9GAMM</name>
<dbReference type="InterPro" id="IPR000515">
    <property type="entry name" value="MetI-like"/>
</dbReference>
<evidence type="ECO:0000256" key="2">
    <source>
        <dbReference type="ARBA" id="ARBA00022448"/>
    </source>
</evidence>
<accession>A0A080Q528</accession>
<feature type="transmembrane region" description="Helical" evidence="7">
    <location>
        <begin position="139"/>
        <end position="167"/>
    </location>
</feature>
<evidence type="ECO:0000313" key="11">
    <source>
        <dbReference type="EMBL" id="MBK2301628.1"/>
    </source>
</evidence>
<feature type="transmembrane region" description="Helical" evidence="7">
    <location>
        <begin position="9"/>
        <end position="29"/>
    </location>
</feature>
<dbReference type="KEGG" id="fpj:LA02_671"/>
<keyword evidence="14" id="KW-1185">Reference proteome</keyword>
<keyword evidence="5 7" id="KW-1133">Transmembrane helix</keyword>
<proteinExistence type="inferred from homology"/>
<dbReference type="AlphaFoldDB" id="A0A080Q528"/>
<feature type="domain" description="ABC transmembrane type-1" evidence="8">
    <location>
        <begin position="100"/>
        <end position="298"/>
    </location>
</feature>
<dbReference type="PANTHER" id="PTHR30465:SF74">
    <property type="entry name" value="OLIGOPEPTIDE TRANSPORT SYSTEM PERMEASE PROTEIN OPPB"/>
    <property type="match status" value="1"/>
</dbReference>
<reference evidence="11 14" key="3">
    <citation type="submission" date="2020-08" db="EMBL/GenBank/DDBJ databases">
        <title>Comparative genomics of Francisella species.</title>
        <authorList>
            <person name="Sahl J."/>
            <person name="Sjodin A."/>
            <person name="Wagner D."/>
            <person name="Forsman M."/>
        </authorList>
    </citation>
    <scope>NUCLEOTIDE SEQUENCE [LARGE SCALE GENOMIC DNA]</scope>
    <source>
        <strain evidence="11 14">F1093</strain>
    </source>
</reference>
<dbReference type="Proteomes" id="UP000760407">
    <property type="component" value="Unassembled WGS sequence"/>
</dbReference>
<feature type="transmembrane region" description="Helical" evidence="7">
    <location>
        <begin position="106"/>
        <end position="127"/>
    </location>
</feature>
<reference evidence="10 12" key="1">
    <citation type="submission" date="2014-04" db="EMBL/GenBank/DDBJ databases">
        <authorList>
            <person name="Bishop-Lilly K.A."/>
            <person name="Broomall S.M."/>
            <person name="Chain P.S."/>
            <person name="Chertkov O."/>
            <person name="Coyne S.R."/>
            <person name="Daligault H.E."/>
            <person name="Davenport K.W."/>
            <person name="Erkkila T."/>
            <person name="Frey K.G."/>
            <person name="Gibbons H.S."/>
            <person name="Gu W."/>
            <person name="Jaissle J."/>
            <person name="Johnson S.L."/>
            <person name="Koroleva G.I."/>
            <person name="Ladner J.T."/>
            <person name="Lo C.-C."/>
            <person name="Minogue T.D."/>
            <person name="Munk C."/>
            <person name="Palacios G.F."/>
            <person name="Redden C.L."/>
            <person name="Rosenzweig C.N."/>
            <person name="Scholz M.B."/>
            <person name="Teshima H."/>
            <person name="Xu Y."/>
        </authorList>
    </citation>
    <scope>NUCLEOTIDE SEQUENCE [LARGE SCALE GENOMIC DNA]</scope>
    <source>
        <strain evidence="10 12">FAJ</strain>
    </source>
</reference>
<dbReference type="PANTHER" id="PTHR30465">
    <property type="entry name" value="INNER MEMBRANE ABC TRANSPORTER"/>
    <property type="match status" value="1"/>
</dbReference>
<keyword evidence="3" id="KW-1003">Cell membrane</keyword>
<feature type="transmembrane region" description="Helical" evidence="7">
    <location>
        <begin position="279"/>
        <end position="305"/>
    </location>
</feature>
<dbReference type="EMBL" id="JOUE01000006">
    <property type="protein sequence ID" value="KFJ42109.1"/>
    <property type="molecule type" value="Genomic_DNA"/>
</dbReference>
<evidence type="ECO:0000313" key="14">
    <source>
        <dbReference type="Proteomes" id="UP000760407"/>
    </source>
</evidence>
<dbReference type="OrthoDB" id="9805855at2"/>
<dbReference type="SUPFAM" id="SSF161098">
    <property type="entry name" value="MetI-like"/>
    <property type="match status" value="1"/>
</dbReference>
<dbReference type="Proteomes" id="UP000031830">
    <property type="component" value="Chromosome"/>
</dbReference>
<organism evidence="9 13">
    <name type="scientific">Francisella philomiragia</name>
    <dbReference type="NCBI Taxonomy" id="28110"/>
    <lineage>
        <taxon>Bacteria</taxon>
        <taxon>Pseudomonadati</taxon>
        <taxon>Pseudomonadota</taxon>
        <taxon>Gammaproteobacteria</taxon>
        <taxon>Thiotrichales</taxon>
        <taxon>Francisellaceae</taxon>
        <taxon>Francisella</taxon>
    </lineage>
</organism>
<dbReference type="RefSeq" id="WP_004287039.1">
    <property type="nucleotide sequence ID" value="NZ_CP009440.1"/>
</dbReference>
<evidence type="ECO:0000256" key="4">
    <source>
        <dbReference type="ARBA" id="ARBA00022692"/>
    </source>
</evidence>
<dbReference type="Pfam" id="PF19300">
    <property type="entry name" value="BPD_transp_1_N"/>
    <property type="match status" value="1"/>
</dbReference>
<evidence type="ECO:0000313" key="9">
    <source>
        <dbReference type="EMBL" id="AJI52627.1"/>
    </source>
</evidence>
<dbReference type="Gene3D" id="1.10.3720.10">
    <property type="entry name" value="MetI-like"/>
    <property type="match status" value="1"/>
</dbReference>
<evidence type="ECO:0000313" key="13">
    <source>
        <dbReference type="Proteomes" id="UP000031830"/>
    </source>
</evidence>
<dbReference type="InterPro" id="IPR045621">
    <property type="entry name" value="BPD_transp_1_N"/>
</dbReference>
<dbReference type="EMBL" id="CP009440">
    <property type="protein sequence ID" value="AJI52627.1"/>
    <property type="molecule type" value="Genomic_DNA"/>
</dbReference>
<dbReference type="EMBL" id="JACTSG010000001">
    <property type="protein sequence ID" value="MBK2301628.1"/>
    <property type="molecule type" value="Genomic_DNA"/>
</dbReference>
<evidence type="ECO:0000313" key="12">
    <source>
        <dbReference type="Proteomes" id="UP000029117"/>
    </source>
</evidence>
<gene>
    <name evidence="9" type="primary">oppB</name>
    <name evidence="10" type="ORF">DR78_672</name>
    <name evidence="11" type="ORF">IBE52_01760</name>
    <name evidence="9" type="ORF">LA55_1864</name>
</gene>
<dbReference type="GO" id="GO:0005886">
    <property type="term" value="C:plasma membrane"/>
    <property type="evidence" value="ECO:0007669"/>
    <property type="project" value="UniProtKB-SubCell"/>
</dbReference>
<protein>
    <submittedName>
        <fullName evidence="11">ABC transporter permease subunit</fullName>
    </submittedName>
    <submittedName>
        <fullName evidence="9">Oligopeptide transport system permease protein oppB</fullName>
    </submittedName>
</protein>
<evidence type="ECO:0000256" key="6">
    <source>
        <dbReference type="ARBA" id="ARBA00023136"/>
    </source>
</evidence>
<evidence type="ECO:0000256" key="1">
    <source>
        <dbReference type="ARBA" id="ARBA00004651"/>
    </source>
</evidence>
<dbReference type="Proteomes" id="UP000029117">
    <property type="component" value="Unassembled WGS sequence"/>
</dbReference>
<evidence type="ECO:0000259" key="8">
    <source>
        <dbReference type="PROSITE" id="PS50928"/>
    </source>
</evidence>
<evidence type="ECO:0000256" key="3">
    <source>
        <dbReference type="ARBA" id="ARBA00022475"/>
    </source>
</evidence>
<dbReference type="PROSITE" id="PS50928">
    <property type="entry name" value="ABC_TM1"/>
    <property type="match status" value="1"/>
</dbReference>
<comment type="similarity">
    <text evidence="7">Belongs to the binding-protein-dependent transport system permease family.</text>
</comment>
<feature type="transmembrane region" description="Helical" evidence="7">
    <location>
        <begin position="179"/>
        <end position="197"/>
    </location>
</feature>
<dbReference type="KEGG" id="fpz:LA55_1864"/>
<evidence type="ECO:0000256" key="5">
    <source>
        <dbReference type="ARBA" id="ARBA00022989"/>
    </source>
</evidence>
<sequence length="312" mass="34458">MMKFILKRILGAIPTVFFVITITFLLVHLTPGDPFSSDRAMSQQVLDKLHHQYGMDLPLWQQYLNYLKNLIFHFDFGLSYKNIGASVNELIFPADGDSGFWLSVKFGTIVLIVTTIFGLTLGTIAGLKQDGILDRIVSIFSVTFIAIPTVITAPVLVLIFAVELHWLPPGQWGMDFRHLVLPVIALSLPFICILAQIQRNSIVETLNSPFIRTAYAKGLSKTRIVLVHAIKPSLMPSISFLGPAAAGILTGTIIIEKVFALPGMGTQMVNAATNRDYSIVLALTIIYSVLVVVFNLIVDILYGFIDPKARVK</sequence>
<feature type="transmembrane region" description="Helical" evidence="7">
    <location>
        <begin position="240"/>
        <end position="259"/>
    </location>
</feature>
<reference evidence="9 13" key="2">
    <citation type="journal article" date="2015" name="Genome Announc.">
        <title>Genome sequencing of 18 francisella strains to aid in assay development and testing.</title>
        <authorList>
            <person name="Johnson S.L."/>
            <person name="Daligault H.E."/>
            <person name="Davenport K.W."/>
            <person name="Coyne S.R."/>
            <person name="Frey K.G."/>
            <person name="Koroleva G.I."/>
            <person name="Broomall S.M."/>
            <person name="Bishop-Lilly K.A."/>
            <person name="Bruce D.C."/>
            <person name="Chertkov O."/>
            <person name="Freitas T."/>
            <person name="Jaissle J."/>
            <person name="Ladner J.T."/>
            <person name="Rosenzweig C.N."/>
            <person name="Gibbons H.S."/>
            <person name="Palacios G.F."/>
            <person name="Redden C.L."/>
            <person name="Xu Y."/>
            <person name="Minogue T.D."/>
            <person name="Chain P.S."/>
        </authorList>
    </citation>
    <scope>NUCLEOTIDE SEQUENCE [LARGE SCALE GENOMIC DNA]</scope>
    <source>
        <strain evidence="9 13">GA01-2794</strain>
    </source>
</reference>
<evidence type="ECO:0000313" key="10">
    <source>
        <dbReference type="EMBL" id="KFJ42109.1"/>
    </source>
</evidence>
<dbReference type="CDD" id="cd06261">
    <property type="entry name" value="TM_PBP2"/>
    <property type="match status" value="1"/>
</dbReference>
<keyword evidence="4 7" id="KW-0812">Transmembrane</keyword>
<dbReference type="GO" id="GO:0055085">
    <property type="term" value="P:transmembrane transport"/>
    <property type="evidence" value="ECO:0007669"/>
    <property type="project" value="InterPro"/>
</dbReference>
<comment type="subcellular location">
    <subcellularLocation>
        <location evidence="1 7">Cell membrane</location>
        <topology evidence="1 7">Multi-pass membrane protein</topology>
    </subcellularLocation>
</comment>
<evidence type="ECO:0000256" key="7">
    <source>
        <dbReference type="RuleBase" id="RU363032"/>
    </source>
</evidence>
<dbReference type="STRING" id="28110.KU46_298"/>
<dbReference type="InterPro" id="IPR035906">
    <property type="entry name" value="MetI-like_sf"/>
</dbReference>
<dbReference type="PATRIC" id="fig|28110.15.peg.1417"/>
<dbReference type="Pfam" id="PF00528">
    <property type="entry name" value="BPD_transp_1"/>
    <property type="match status" value="1"/>
</dbReference>
<keyword evidence="2 7" id="KW-0813">Transport</keyword>